<dbReference type="PIR" id="T21716">
    <property type="entry name" value="T21716"/>
</dbReference>
<dbReference type="HOGENOM" id="CLU_638165_0_0_1"/>
<dbReference type="InterPro" id="IPR046341">
    <property type="entry name" value="SET_dom_sf"/>
</dbReference>
<gene>
    <name evidence="6 8" type="primary">set-10</name>
    <name evidence="6" type="ORF">CELE_F33H2.7</name>
    <name evidence="8" type="ORF">F33H2.7</name>
</gene>
<accession>Q9XV44</accession>
<dbReference type="Reactome" id="R-CEL-3214841">
    <property type="pathway name" value="PKMTs methylate histone lysines"/>
</dbReference>
<dbReference type="CTD" id="185237"/>
<dbReference type="PROSITE" id="PS01360">
    <property type="entry name" value="ZF_MYND_1"/>
    <property type="match status" value="1"/>
</dbReference>
<dbReference type="OrthoDB" id="265717at2759"/>
<keyword evidence="1" id="KW-0479">Metal-binding</keyword>
<dbReference type="KEGG" id="cel:CELE_F33H2.7"/>
<dbReference type="InterPro" id="IPR002893">
    <property type="entry name" value="Znf_MYND"/>
</dbReference>
<dbReference type="PhylomeDB" id="Q9XV44"/>
<dbReference type="AlphaFoldDB" id="Q9XV44"/>
<keyword evidence="7" id="KW-1185">Reference proteome</keyword>
<keyword evidence="2 4" id="KW-0863">Zinc-finger</keyword>
<dbReference type="PANTHER" id="PTHR12197:SF283">
    <property type="entry name" value="MYND-TYPE DOMAIN-CONTAINING PROTEIN"/>
    <property type="match status" value="1"/>
</dbReference>
<reference evidence="6 7" key="1">
    <citation type="journal article" date="1998" name="Science">
        <title>Genome sequence of the nematode C. elegans: a platform for investigating biology.</title>
        <authorList>
            <consortium name="The C. elegans sequencing consortium"/>
            <person name="Sulson J.E."/>
            <person name="Waterston R."/>
        </authorList>
    </citation>
    <scope>NUCLEOTIDE SEQUENCE [LARGE SCALE GENOMIC DNA]</scope>
    <source>
        <strain evidence="6 7">Bristol N2</strain>
    </source>
</reference>
<dbReference type="SUPFAM" id="SSF144232">
    <property type="entry name" value="HIT/MYND zinc finger-like"/>
    <property type="match status" value="1"/>
</dbReference>
<dbReference type="GO" id="GO:0005634">
    <property type="term" value="C:nucleus"/>
    <property type="evidence" value="ECO:0000318"/>
    <property type="project" value="GO_Central"/>
</dbReference>
<dbReference type="GO" id="GO:0008270">
    <property type="term" value="F:zinc ion binding"/>
    <property type="evidence" value="ECO:0007669"/>
    <property type="project" value="UniProtKB-KW"/>
</dbReference>
<feature type="domain" description="MYND-type" evidence="5">
    <location>
        <begin position="23"/>
        <end position="67"/>
    </location>
</feature>
<evidence type="ECO:0000256" key="4">
    <source>
        <dbReference type="PROSITE-ProRule" id="PRU00134"/>
    </source>
</evidence>
<dbReference type="Gene3D" id="2.170.270.10">
    <property type="entry name" value="SET domain"/>
    <property type="match status" value="1"/>
</dbReference>
<dbReference type="PaxDb" id="6239-F33H2.7"/>
<dbReference type="eggNOG" id="KOG2084">
    <property type="taxonomic scope" value="Eukaryota"/>
</dbReference>
<evidence type="ECO:0000256" key="3">
    <source>
        <dbReference type="ARBA" id="ARBA00022833"/>
    </source>
</evidence>
<dbReference type="WormBase" id="F33H2.7">
    <property type="protein sequence ID" value="CE34302"/>
    <property type="gene ID" value="WBGene00009370"/>
    <property type="gene designation" value="set-10"/>
</dbReference>
<evidence type="ECO:0000256" key="1">
    <source>
        <dbReference type="ARBA" id="ARBA00022723"/>
    </source>
</evidence>
<keyword evidence="9" id="KW-1267">Proteomics identification</keyword>
<dbReference type="FunCoup" id="Q9XV44">
    <property type="interactions" value="208"/>
</dbReference>
<protein>
    <submittedName>
        <fullName evidence="6">MYND-type domain-containing protein</fullName>
    </submittedName>
</protein>
<dbReference type="GeneID" id="185237"/>
<dbReference type="AGR" id="WB:WBGene00009370"/>
<dbReference type="Gene3D" id="1.10.220.160">
    <property type="match status" value="1"/>
</dbReference>
<dbReference type="STRING" id="6239.F33H2.7.1"/>
<evidence type="ECO:0000313" key="6">
    <source>
        <dbReference type="EMBL" id="CAB04267.2"/>
    </source>
</evidence>
<dbReference type="IntAct" id="Q9XV44">
    <property type="interactions" value="4"/>
</dbReference>
<dbReference type="SUPFAM" id="SSF82199">
    <property type="entry name" value="SET domain"/>
    <property type="match status" value="1"/>
</dbReference>
<dbReference type="Pfam" id="PF01753">
    <property type="entry name" value="zf-MYND"/>
    <property type="match status" value="1"/>
</dbReference>
<name>Q9XV44_CAEEL</name>
<dbReference type="PeptideAtlas" id="Q9XV44"/>
<dbReference type="Proteomes" id="UP000001940">
    <property type="component" value="Chromosome I"/>
</dbReference>
<dbReference type="SMR" id="Q9XV44"/>
<sequence length="430" mass="48185">MYTVAREQPLAAVLSPQFSELYCATCFLEIDSSQETEILTCDDCLAVSYCTLKCQRKDWKSCHQFECEILRCQGSSTPMTLTMKLCIRVLLASRSTQTPSFNGAVLEDLETNYKEFRSSPEHNQFLSDVLTIISSSGQNIFPTSLETNKTIGIICSVLCNSFSIINEKRVEPIGSGLYVGVAKHNHSCASTSHVVFEGNQVFLRTNQEEYSKELTISYVSRMLPTSERRKTIRGVHFLTCQCEMCKNEELDLIGLSSKCRTKNCTGFVKGSGNCSVCEKLAFLPFEQSIHSTLNLLDIIENLHKTNQFTTVQELAYLQKLRADYQDILAECNVAILQLDEQIAYCSSSLENVNDLDLDLIAGRGSEHFITRLGIGAPEVTRRLYIGCKCISRISPSKRSVKLVKLIKLAIESSIISHGTHHSITNYLRNL</sequence>
<evidence type="ECO:0000313" key="7">
    <source>
        <dbReference type="Proteomes" id="UP000001940"/>
    </source>
</evidence>
<dbReference type="EMBL" id="BX284601">
    <property type="protein sequence ID" value="CAB04267.2"/>
    <property type="molecule type" value="Genomic_DNA"/>
</dbReference>
<proteinExistence type="evidence at protein level"/>
<dbReference type="RefSeq" id="NP_493620.2">
    <property type="nucleotide sequence ID" value="NM_061219.8"/>
</dbReference>
<dbReference type="Gene3D" id="6.10.140.2220">
    <property type="match status" value="1"/>
</dbReference>
<evidence type="ECO:0000256" key="2">
    <source>
        <dbReference type="ARBA" id="ARBA00022771"/>
    </source>
</evidence>
<dbReference type="InParanoid" id="Q9XV44"/>
<dbReference type="PROSITE" id="PS50865">
    <property type="entry name" value="ZF_MYND_2"/>
    <property type="match status" value="1"/>
</dbReference>
<dbReference type="OMA" id="IACKCLS"/>
<dbReference type="Bgee" id="WBGene00009370">
    <property type="expression patterns" value="Expressed in embryo and 4 other cell types or tissues"/>
</dbReference>
<evidence type="ECO:0007829" key="9">
    <source>
        <dbReference type="PeptideAtlas" id="Q9XV44"/>
    </source>
</evidence>
<dbReference type="InterPro" id="IPR050869">
    <property type="entry name" value="H3K4_H4K5_MeTrfase"/>
</dbReference>
<evidence type="ECO:0000313" key="8">
    <source>
        <dbReference type="WormBase" id="F33H2.7"/>
    </source>
</evidence>
<organism evidence="6 7">
    <name type="scientific">Caenorhabditis elegans</name>
    <dbReference type="NCBI Taxonomy" id="6239"/>
    <lineage>
        <taxon>Eukaryota</taxon>
        <taxon>Metazoa</taxon>
        <taxon>Ecdysozoa</taxon>
        <taxon>Nematoda</taxon>
        <taxon>Chromadorea</taxon>
        <taxon>Rhabditida</taxon>
        <taxon>Rhabditina</taxon>
        <taxon>Rhabditomorpha</taxon>
        <taxon>Rhabditoidea</taxon>
        <taxon>Rhabditidae</taxon>
        <taxon>Peloderinae</taxon>
        <taxon>Caenorhabditis</taxon>
    </lineage>
</organism>
<dbReference type="PANTHER" id="PTHR12197">
    <property type="entry name" value="HISTONE-LYSINE N-METHYLTRANSFERASE SMYD"/>
    <property type="match status" value="1"/>
</dbReference>
<keyword evidence="3" id="KW-0862">Zinc</keyword>
<evidence type="ECO:0000259" key="5">
    <source>
        <dbReference type="PROSITE" id="PS50865"/>
    </source>
</evidence>
<dbReference type="UCSC" id="F33H2.7">
    <property type="organism name" value="c. elegans"/>
</dbReference>